<evidence type="ECO:0000256" key="1">
    <source>
        <dbReference type="SAM" id="MobiDB-lite"/>
    </source>
</evidence>
<dbReference type="InterPro" id="IPR013320">
    <property type="entry name" value="ConA-like_dom_sf"/>
</dbReference>
<keyword evidence="4" id="KW-1185">Reference proteome</keyword>
<dbReference type="OrthoDB" id="1736143at2759"/>
<keyword evidence="2" id="KW-0472">Membrane</keyword>
<keyword evidence="3" id="KW-0675">Receptor</keyword>
<feature type="transmembrane region" description="Helical" evidence="2">
    <location>
        <begin position="86"/>
        <end position="111"/>
    </location>
</feature>
<dbReference type="GO" id="GO:0016301">
    <property type="term" value="F:kinase activity"/>
    <property type="evidence" value="ECO:0007669"/>
    <property type="project" value="UniProtKB-KW"/>
</dbReference>
<keyword evidence="3" id="KW-0808">Transferase</keyword>
<dbReference type="AlphaFoldDB" id="A0A9N7MEH9"/>
<comment type="caution">
    <text evidence="3">The sequence shown here is derived from an EMBL/GenBank/DDBJ whole genome shotgun (WGS) entry which is preliminary data.</text>
</comment>
<organism evidence="3 4">
    <name type="scientific">Striga hermonthica</name>
    <name type="common">Purple witchweed</name>
    <name type="synonym">Buchnera hermonthica</name>
    <dbReference type="NCBI Taxonomy" id="68872"/>
    <lineage>
        <taxon>Eukaryota</taxon>
        <taxon>Viridiplantae</taxon>
        <taxon>Streptophyta</taxon>
        <taxon>Embryophyta</taxon>
        <taxon>Tracheophyta</taxon>
        <taxon>Spermatophyta</taxon>
        <taxon>Magnoliopsida</taxon>
        <taxon>eudicotyledons</taxon>
        <taxon>Gunneridae</taxon>
        <taxon>Pentapetalae</taxon>
        <taxon>asterids</taxon>
        <taxon>lamiids</taxon>
        <taxon>Lamiales</taxon>
        <taxon>Orobanchaceae</taxon>
        <taxon>Buchnereae</taxon>
        <taxon>Striga</taxon>
    </lineage>
</organism>
<keyword evidence="2" id="KW-1133">Transmembrane helix</keyword>
<name>A0A9N7MEH9_STRHE</name>
<evidence type="ECO:0000313" key="4">
    <source>
        <dbReference type="Proteomes" id="UP001153555"/>
    </source>
</evidence>
<feature type="region of interest" description="Disordered" evidence="1">
    <location>
        <begin position="49"/>
        <end position="68"/>
    </location>
</feature>
<dbReference type="EMBL" id="CACSLK010002413">
    <property type="protein sequence ID" value="CAA0808143.1"/>
    <property type="molecule type" value="Genomic_DNA"/>
</dbReference>
<protein>
    <submittedName>
        <fullName evidence="3">L-type lectin-domain containing receptor kinase S.6</fullName>
    </submittedName>
</protein>
<evidence type="ECO:0000256" key="2">
    <source>
        <dbReference type="SAM" id="Phobius"/>
    </source>
</evidence>
<keyword evidence="3" id="KW-0418">Kinase</keyword>
<keyword evidence="2" id="KW-0812">Transmembrane</keyword>
<feature type="non-terminal residue" evidence="3">
    <location>
        <position position="1"/>
    </location>
</feature>
<reference evidence="3" key="1">
    <citation type="submission" date="2019-12" db="EMBL/GenBank/DDBJ databases">
        <authorList>
            <person name="Scholes J."/>
        </authorList>
    </citation>
    <scope>NUCLEOTIDE SEQUENCE</scope>
</reference>
<gene>
    <name evidence="3" type="ORF">SHERM_10523</name>
</gene>
<accession>A0A9N7MEH9</accession>
<dbReference type="Proteomes" id="UP001153555">
    <property type="component" value="Unassembled WGS sequence"/>
</dbReference>
<proteinExistence type="predicted"/>
<dbReference type="SUPFAM" id="SSF49899">
    <property type="entry name" value="Concanavalin A-like lectins/glucanases"/>
    <property type="match status" value="1"/>
</dbReference>
<sequence length="155" mass="17815">GRFSVTSIYQWKPYTFEVYFQVLDIPETHNFLLGRPWVHSAGLSSLKPESENQIHRSGSSGNSSCRRRPDSPPILFLTAYRWLKHFLHVVFLSLCLVLFLLLSSGVGRAFYVYPIWFLDSETNSTASFSCRLSLSIISSPLCSSFWRWDCVSDHL</sequence>
<evidence type="ECO:0000313" key="3">
    <source>
        <dbReference type="EMBL" id="CAA0808143.1"/>
    </source>
</evidence>